<dbReference type="InterPro" id="IPR013525">
    <property type="entry name" value="ABC2_TM"/>
</dbReference>
<keyword evidence="4 9" id="KW-0812">Transmembrane</keyword>
<feature type="transmembrane region" description="Helical" evidence="9">
    <location>
        <begin position="608"/>
        <end position="628"/>
    </location>
</feature>
<reference evidence="12" key="1">
    <citation type="submission" date="2017-01" db="EMBL/GenBank/DDBJ databases">
        <title>Comparative genomics of anhydrobiosis in the tardigrade Hypsibius dujardini.</title>
        <authorList>
            <person name="Yoshida Y."/>
            <person name="Koutsovoulos G."/>
            <person name="Laetsch D."/>
            <person name="Stevens L."/>
            <person name="Kumar S."/>
            <person name="Horikawa D."/>
            <person name="Ishino K."/>
            <person name="Komine S."/>
            <person name="Tomita M."/>
            <person name="Blaxter M."/>
            <person name="Arakawa K."/>
        </authorList>
    </citation>
    <scope>NUCLEOTIDE SEQUENCE [LARGE SCALE GENOMIC DNA]</scope>
    <source>
        <strain evidence="12">Z151</strain>
    </source>
</reference>
<dbReference type="FunFam" id="3.40.50.300:FF:000622">
    <property type="entry name" value="ATP-binding cassette sub-family G member 2"/>
    <property type="match status" value="1"/>
</dbReference>
<evidence type="ECO:0000256" key="5">
    <source>
        <dbReference type="ARBA" id="ARBA00022741"/>
    </source>
</evidence>
<evidence type="ECO:0000256" key="7">
    <source>
        <dbReference type="ARBA" id="ARBA00022989"/>
    </source>
</evidence>
<evidence type="ECO:0000256" key="8">
    <source>
        <dbReference type="ARBA" id="ARBA00023136"/>
    </source>
</evidence>
<dbReference type="InterPro" id="IPR043926">
    <property type="entry name" value="ABCG_dom"/>
</dbReference>
<dbReference type="Proteomes" id="UP000192578">
    <property type="component" value="Unassembled WGS sequence"/>
</dbReference>
<evidence type="ECO:0000256" key="6">
    <source>
        <dbReference type="ARBA" id="ARBA00022840"/>
    </source>
</evidence>
<dbReference type="GO" id="GO:0005524">
    <property type="term" value="F:ATP binding"/>
    <property type="evidence" value="ECO:0007669"/>
    <property type="project" value="UniProtKB-KW"/>
</dbReference>
<comment type="caution">
    <text evidence="11">The sequence shown here is derived from an EMBL/GenBank/DDBJ whole genome shotgun (WGS) entry which is preliminary data.</text>
</comment>
<dbReference type="Pfam" id="PF19055">
    <property type="entry name" value="ABC2_membrane_7"/>
    <property type="match status" value="1"/>
</dbReference>
<organism evidence="11 12">
    <name type="scientific">Hypsibius exemplaris</name>
    <name type="common">Freshwater tardigrade</name>
    <dbReference type="NCBI Taxonomy" id="2072580"/>
    <lineage>
        <taxon>Eukaryota</taxon>
        <taxon>Metazoa</taxon>
        <taxon>Ecdysozoa</taxon>
        <taxon>Tardigrada</taxon>
        <taxon>Eutardigrada</taxon>
        <taxon>Parachela</taxon>
        <taxon>Hypsibioidea</taxon>
        <taxon>Hypsibiidae</taxon>
        <taxon>Hypsibius</taxon>
    </lineage>
</organism>
<dbReference type="Gene3D" id="3.40.50.300">
    <property type="entry name" value="P-loop containing nucleotide triphosphate hydrolases"/>
    <property type="match status" value="1"/>
</dbReference>
<dbReference type="InterPro" id="IPR003439">
    <property type="entry name" value="ABC_transporter-like_ATP-bd"/>
</dbReference>
<dbReference type="GO" id="GO:0140359">
    <property type="term" value="F:ABC-type transporter activity"/>
    <property type="evidence" value="ECO:0007669"/>
    <property type="project" value="InterPro"/>
</dbReference>
<dbReference type="AlphaFoldDB" id="A0A1W0WA01"/>
<comment type="similarity">
    <text evidence="2">Belongs to the ABC transporter superfamily. ABCG family. Eye pigment precursor importer (TC 3.A.1.204) subfamily.</text>
</comment>
<dbReference type="GO" id="GO:0016324">
    <property type="term" value="C:apical plasma membrane"/>
    <property type="evidence" value="ECO:0007669"/>
    <property type="project" value="UniProtKB-ARBA"/>
</dbReference>
<feature type="transmembrane region" description="Helical" evidence="9">
    <location>
        <begin position="380"/>
        <end position="400"/>
    </location>
</feature>
<dbReference type="GO" id="GO:0008514">
    <property type="term" value="F:organic anion transmembrane transporter activity"/>
    <property type="evidence" value="ECO:0007669"/>
    <property type="project" value="UniProtKB-ARBA"/>
</dbReference>
<dbReference type="GO" id="GO:0016887">
    <property type="term" value="F:ATP hydrolysis activity"/>
    <property type="evidence" value="ECO:0007669"/>
    <property type="project" value="InterPro"/>
</dbReference>
<keyword evidence="12" id="KW-1185">Reference proteome</keyword>
<feature type="transmembrane region" description="Helical" evidence="9">
    <location>
        <begin position="524"/>
        <end position="550"/>
    </location>
</feature>
<sequence>MSLNEPQPLEENPHLAAYTNYGSTETSVTVTSDATEGASRKGPVLSFHEICFTATVKKDKKIILDNVSGVFDGGVNAILGPTGSGKSSLLDVLAGRKDPRHVMGTVLLDGKAVPSDFRLMTGYVVQDDVVMGTLSIRENLAFSAALRLPQRLTAAEREKHVDLVIQELQLSKCADTRVGTEFTRGVSGGERKRCNIGMELITAPTILFLDEPTSGLDANTAGHVMSLLSSLAETGRTIIFSIHQPRYTIYRLFDNLVLLNGGRCAYHGSSKDAIEYFAKCGYPIEPYNNPADFFLDLLMGAEHRDPAFGPQEEPLTEIYDKSDAKAQIDGQLAVLWDNSRAHGLPTKSAEVGYKTSFGRQLGVVSTRTVKNLLRNPRTSVLQLAMMVLLGALVGAIYWQVNDSKSSGLQNRVGALFFIIMNLIFGNLDAVELFIKERAIFIHENASGYYRVSSYFLAKVLCDMIPRRTIPPLIFCAIAYYMIGFQSDVEKFFIFSLTMVLVAVAGSALAFFFSATVQVFAIANLLIALCYVFMMLFGGFVVNVGSVLSWLQWIKWLSFFRYGLNAASINELHGKEFCDYDVKRNISDCLPGDAYLTAQGIPFGSAWDLWQNILALASMAVIMLVLAYVQLRRLKKLK</sequence>
<dbReference type="PROSITE" id="PS50893">
    <property type="entry name" value="ABC_TRANSPORTER_2"/>
    <property type="match status" value="1"/>
</dbReference>
<evidence type="ECO:0000256" key="9">
    <source>
        <dbReference type="SAM" id="Phobius"/>
    </source>
</evidence>
<accession>A0A1W0WA01</accession>
<dbReference type="InterPro" id="IPR003593">
    <property type="entry name" value="AAA+_ATPase"/>
</dbReference>
<dbReference type="SMART" id="SM00382">
    <property type="entry name" value="AAA"/>
    <property type="match status" value="1"/>
</dbReference>
<evidence type="ECO:0000256" key="3">
    <source>
        <dbReference type="ARBA" id="ARBA00022448"/>
    </source>
</evidence>
<evidence type="ECO:0000313" key="11">
    <source>
        <dbReference type="EMBL" id="OQV11982.1"/>
    </source>
</evidence>
<dbReference type="Pfam" id="PF01061">
    <property type="entry name" value="ABC2_membrane"/>
    <property type="match status" value="1"/>
</dbReference>
<keyword evidence="7 9" id="KW-1133">Transmembrane helix</keyword>
<dbReference type="InterPro" id="IPR050352">
    <property type="entry name" value="ABCG_transporters"/>
</dbReference>
<feature type="transmembrane region" description="Helical" evidence="9">
    <location>
        <begin position="412"/>
        <end position="434"/>
    </location>
</feature>
<keyword evidence="3" id="KW-0813">Transport</keyword>
<dbReference type="InterPro" id="IPR027417">
    <property type="entry name" value="P-loop_NTPase"/>
</dbReference>
<comment type="subcellular location">
    <subcellularLocation>
        <location evidence="1">Membrane</location>
        <topology evidence="1">Multi-pass membrane protein</topology>
    </subcellularLocation>
</comment>
<dbReference type="PANTHER" id="PTHR48041:SF49">
    <property type="entry name" value="ATP-BINDING CASSETTE TRANSPORTER SUB-FAMILY G MEMBER 2B-RELATED"/>
    <property type="match status" value="1"/>
</dbReference>
<feature type="domain" description="ABC transporter" evidence="10">
    <location>
        <begin position="45"/>
        <end position="286"/>
    </location>
</feature>
<evidence type="ECO:0000259" key="10">
    <source>
        <dbReference type="PROSITE" id="PS50893"/>
    </source>
</evidence>
<feature type="transmembrane region" description="Helical" evidence="9">
    <location>
        <begin position="491"/>
        <end position="512"/>
    </location>
</feature>
<keyword evidence="8 9" id="KW-0472">Membrane</keyword>
<dbReference type="GO" id="GO:0015562">
    <property type="term" value="F:efflux transmembrane transporter activity"/>
    <property type="evidence" value="ECO:0007669"/>
    <property type="project" value="UniProtKB-ARBA"/>
</dbReference>
<dbReference type="PANTHER" id="PTHR48041">
    <property type="entry name" value="ABC TRANSPORTER G FAMILY MEMBER 28"/>
    <property type="match status" value="1"/>
</dbReference>
<gene>
    <name evidence="11" type="ORF">BV898_13706</name>
</gene>
<evidence type="ECO:0000313" key="12">
    <source>
        <dbReference type="Proteomes" id="UP000192578"/>
    </source>
</evidence>
<keyword evidence="6 11" id="KW-0067">ATP-binding</keyword>
<evidence type="ECO:0000256" key="2">
    <source>
        <dbReference type="ARBA" id="ARBA00005814"/>
    </source>
</evidence>
<evidence type="ECO:0000256" key="1">
    <source>
        <dbReference type="ARBA" id="ARBA00004141"/>
    </source>
</evidence>
<evidence type="ECO:0000256" key="4">
    <source>
        <dbReference type="ARBA" id="ARBA00022692"/>
    </source>
</evidence>
<proteinExistence type="inferred from homology"/>
<name>A0A1W0WA01_HYPEX</name>
<dbReference type="SUPFAM" id="SSF52540">
    <property type="entry name" value="P-loop containing nucleoside triphosphate hydrolases"/>
    <property type="match status" value="1"/>
</dbReference>
<protein>
    <submittedName>
        <fullName evidence="11">ATP-binding cassette sub-family G member 2</fullName>
    </submittedName>
</protein>
<dbReference type="EMBL" id="MTYJ01000156">
    <property type="protein sequence ID" value="OQV11982.1"/>
    <property type="molecule type" value="Genomic_DNA"/>
</dbReference>
<keyword evidence="5" id="KW-0547">Nucleotide-binding</keyword>
<dbReference type="CDD" id="cd03213">
    <property type="entry name" value="ABCG_EPDR"/>
    <property type="match status" value="1"/>
</dbReference>
<dbReference type="OrthoDB" id="66620at2759"/>
<dbReference type="Pfam" id="PF00005">
    <property type="entry name" value="ABC_tran"/>
    <property type="match status" value="1"/>
</dbReference>